<dbReference type="Proteomes" id="UP001634007">
    <property type="component" value="Unassembled WGS sequence"/>
</dbReference>
<protein>
    <submittedName>
        <fullName evidence="1">Uncharacterized protein</fullName>
    </submittedName>
</protein>
<organism evidence="1 2">
    <name type="scientific">Eucalyptus globulus</name>
    <name type="common">Tasmanian blue gum</name>
    <dbReference type="NCBI Taxonomy" id="34317"/>
    <lineage>
        <taxon>Eukaryota</taxon>
        <taxon>Viridiplantae</taxon>
        <taxon>Streptophyta</taxon>
        <taxon>Embryophyta</taxon>
        <taxon>Tracheophyta</taxon>
        <taxon>Spermatophyta</taxon>
        <taxon>Magnoliopsida</taxon>
        <taxon>eudicotyledons</taxon>
        <taxon>Gunneridae</taxon>
        <taxon>Pentapetalae</taxon>
        <taxon>rosids</taxon>
        <taxon>malvids</taxon>
        <taxon>Myrtales</taxon>
        <taxon>Myrtaceae</taxon>
        <taxon>Myrtoideae</taxon>
        <taxon>Eucalypteae</taxon>
        <taxon>Eucalyptus</taxon>
    </lineage>
</organism>
<keyword evidence="2" id="KW-1185">Reference proteome</keyword>
<comment type="caution">
    <text evidence="1">The sequence shown here is derived from an EMBL/GenBank/DDBJ whole genome shotgun (WGS) entry which is preliminary data.</text>
</comment>
<dbReference type="EMBL" id="JBJKBG010000011">
    <property type="protein sequence ID" value="KAL3715149.1"/>
    <property type="molecule type" value="Genomic_DNA"/>
</dbReference>
<sequence length="105" mass="12021">MNVATNMHKTFELMNMHHAVWLKVQYDLELTQVERDDLYDAYTQATADAYQAIQQVRENEVLVLSSVVEAKAFLGMWSDLENNCGALRSVRIGNVSRDGKKLIRC</sequence>
<evidence type="ECO:0000313" key="2">
    <source>
        <dbReference type="Proteomes" id="UP001634007"/>
    </source>
</evidence>
<name>A0ABD3IJN2_EUCGL</name>
<evidence type="ECO:0000313" key="1">
    <source>
        <dbReference type="EMBL" id="KAL3715149.1"/>
    </source>
</evidence>
<accession>A0ABD3IJN2</accession>
<gene>
    <name evidence="1" type="ORF">ACJRO7_006961</name>
</gene>
<proteinExistence type="predicted"/>
<reference evidence="1 2" key="1">
    <citation type="submission" date="2024-11" db="EMBL/GenBank/DDBJ databases">
        <title>Chromosome-level genome assembly of Eucalyptus globulus Labill. provides insights into its genome evolution.</title>
        <authorList>
            <person name="Li X."/>
        </authorList>
    </citation>
    <scope>NUCLEOTIDE SEQUENCE [LARGE SCALE GENOMIC DNA]</scope>
    <source>
        <strain evidence="1">CL2024</strain>
        <tissue evidence="1">Fresh tender leaves</tissue>
    </source>
</reference>
<dbReference type="AlphaFoldDB" id="A0ABD3IJN2"/>